<feature type="transmembrane region" description="Helical" evidence="1">
    <location>
        <begin position="136"/>
        <end position="154"/>
    </location>
</feature>
<keyword evidence="1" id="KW-1133">Transmembrane helix</keyword>
<evidence type="ECO:0000256" key="1">
    <source>
        <dbReference type="SAM" id="Phobius"/>
    </source>
</evidence>
<keyword evidence="1" id="KW-0472">Membrane</keyword>
<protein>
    <submittedName>
        <fullName evidence="2">Uncharacterized protein</fullName>
    </submittedName>
</protein>
<evidence type="ECO:0000313" key="3">
    <source>
        <dbReference type="Proteomes" id="UP000315215"/>
    </source>
</evidence>
<evidence type="ECO:0000313" key="2">
    <source>
        <dbReference type="EMBL" id="QDP40279.1"/>
    </source>
</evidence>
<sequence length="169" mass="20078">MILDLPETFDKSEWTIIAGIVFNILIFTVLPKRIPKQITPLIVLLSISFPTILDHTIAVKPFGLYDLSDSYRYEIFDVILYGVYPAFGFLFVYIYEYFKFEGFKLFFYFIGWSIFAPCFELFLVKLDVYTYTGWKVVYSLPVYTIVLSLTFLFYKLVKFCYERDCKEMI</sequence>
<proteinExistence type="predicted"/>
<feature type="transmembrane region" description="Helical" evidence="1">
    <location>
        <begin position="105"/>
        <end position="124"/>
    </location>
</feature>
<feature type="transmembrane region" description="Helical" evidence="1">
    <location>
        <begin position="14"/>
        <end position="31"/>
    </location>
</feature>
<keyword evidence="1" id="KW-0812">Transmembrane</keyword>
<dbReference type="OrthoDB" id="2381462at2"/>
<reference evidence="2 3" key="1">
    <citation type="submission" date="2019-07" db="EMBL/GenBank/DDBJ databases">
        <authorList>
            <person name="Li J."/>
        </authorList>
    </citation>
    <scope>NUCLEOTIDE SEQUENCE [LARGE SCALE GENOMIC DNA]</scope>
    <source>
        <strain evidence="2 3">TKL69</strain>
    </source>
</reference>
<dbReference type="EMBL" id="CP041666">
    <property type="protein sequence ID" value="QDP40279.1"/>
    <property type="molecule type" value="Genomic_DNA"/>
</dbReference>
<accession>A0A516KG08</accession>
<dbReference type="KEGG" id="aqt:FN924_08890"/>
<gene>
    <name evidence="2" type="ORF">FN924_08890</name>
</gene>
<name>A0A516KG08_9BACI</name>
<dbReference type="AlphaFoldDB" id="A0A516KG08"/>
<keyword evidence="3" id="KW-1185">Reference proteome</keyword>
<dbReference type="RefSeq" id="WP_143893701.1">
    <property type="nucleotide sequence ID" value="NZ_CP041666.1"/>
</dbReference>
<feature type="transmembrane region" description="Helical" evidence="1">
    <location>
        <begin position="38"/>
        <end position="58"/>
    </location>
</feature>
<organism evidence="2 3">
    <name type="scientific">Radiobacillus deserti</name>
    <dbReference type="NCBI Taxonomy" id="2594883"/>
    <lineage>
        <taxon>Bacteria</taxon>
        <taxon>Bacillati</taxon>
        <taxon>Bacillota</taxon>
        <taxon>Bacilli</taxon>
        <taxon>Bacillales</taxon>
        <taxon>Bacillaceae</taxon>
        <taxon>Radiobacillus</taxon>
    </lineage>
</organism>
<feature type="transmembrane region" description="Helical" evidence="1">
    <location>
        <begin position="78"/>
        <end position="98"/>
    </location>
</feature>
<dbReference type="Proteomes" id="UP000315215">
    <property type="component" value="Chromosome"/>
</dbReference>